<dbReference type="PANTHER" id="PTHR23226">
    <property type="entry name" value="ZINC FINGER AND SCAN DOMAIN-CONTAINING"/>
    <property type="match status" value="1"/>
</dbReference>
<feature type="domain" description="C2H2-type" evidence="13">
    <location>
        <begin position="257"/>
        <end position="284"/>
    </location>
</feature>
<evidence type="ECO:0000256" key="4">
    <source>
        <dbReference type="ARBA" id="ARBA00022723"/>
    </source>
</evidence>
<gene>
    <name evidence="14" type="ORF">SKAU_G00121180</name>
</gene>
<dbReference type="OrthoDB" id="6077919at2759"/>
<evidence type="ECO:0000256" key="8">
    <source>
        <dbReference type="ARBA" id="ARBA00023015"/>
    </source>
</evidence>
<feature type="domain" description="C2H2-type" evidence="13">
    <location>
        <begin position="341"/>
        <end position="368"/>
    </location>
</feature>
<dbReference type="SUPFAM" id="SSF57667">
    <property type="entry name" value="beta-beta-alpha zinc fingers"/>
    <property type="match status" value="4"/>
</dbReference>
<keyword evidence="15" id="KW-1185">Reference proteome</keyword>
<evidence type="ECO:0000313" key="15">
    <source>
        <dbReference type="Proteomes" id="UP001152622"/>
    </source>
</evidence>
<dbReference type="FunFam" id="3.30.160.60:FF:001954">
    <property type="entry name" value="Zinc finger protein 787"/>
    <property type="match status" value="2"/>
</dbReference>
<proteinExistence type="inferred from homology"/>
<dbReference type="GO" id="GO:0000981">
    <property type="term" value="F:DNA-binding transcription factor activity, RNA polymerase II-specific"/>
    <property type="evidence" value="ECO:0007669"/>
    <property type="project" value="TreeGrafter"/>
</dbReference>
<dbReference type="FunFam" id="3.30.160.60:FF:000670">
    <property type="entry name" value="zinc finger protein 22"/>
    <property type="match status" value="2"/>
</dbReference>
<keyword evidence="6 12" id="KW-0863">Zinc-finger</keyword>
<feature type="domain" description="C2H2-type" evidence="13">
    <location>
        <begin position="285"/>
        <end position="312"/>
    </location>
</feature>
<comment type="function">
    <text evidence="1">May be involved in transcriptional regulation.</text>
</comment>
<keyword evidence="4" id="KW-0479">Metal-binding</keyword>
<feature type="domain" description="C2H2-type" evidence="13">
    <location>
        <begin position="313"/>
        <end position="340"/>
    </location>
</feature>
<dbReference type="Gene3D" id="3.30.160.60">
    <property type="entry name" value="Classic Zinc Finger"/>
    <property type="match status" value="7"/>
</dbReference>
<evidence type="ECO:0000256" key="12">
    <source>
        <dbReference type="PROSITE-ProRule" id="PRU00042"/>
    </source>
</evidence>
<keyword evidence="9" id="KW-0238">DNA-binding</keyword>
<dbReference type="InterPro" id="IPR036236">
    <property type="entry name" value="Znf_C2H2_sf"/>
</dbReference>
<comment type="subcellular location">
    <subcellularLocation>
        <location evidence="2">Nucleus</location>
    </subcellularLocation>
</comment>
<dbReference type="Proteomes" id="UP001152622">
    <property type="component" value="Chromosome 4"/>
</dbReference>
<accession>A0A9Q1J0A0</accession>
<keyword evidence="8" id="KW-0805">Transcription regulation</keyword>
<dbReference type="PROSITE" id="PS50157">
    <property type="entry name" value="ZINC_FINGER_C2H2_2"/>
    <property type="match status" value="7"/>
</dbReference>
<keyword evidence="7" id="KW-0862">Zinc</keyword>
<dbReference type="GO" id="GO:0000978">
    <property type="term" value="F:RNA polymerase II cis-regulatory region sequence-specific DNA binding"/>
    <property type="evidence" value="ECO:0007669"/>
    <property type="project" value="TreeGrafter"/>
</dbReference>
<dbReference type="InterPro" id="IPR013087">
    <property type="entry name" value="Znf_C2H2_type"/>
</dbReference>
<evidence type="ECO:0000256" key="6">
    <source>
        <dbReference type="ARBA" id="ARBA00022771"/>
    </source>
</evidence>
<keyword evidence="5" id="KW-0677">Repeat</keyword>
<evidence type="ECO:0000256" key="10">
    <source>
        <dbReference type="ARBA" id="ARBA00023163"/>
    </source>
</evidence>
<dbReference type="PROSITE" id="PS00028">
    <property type="entry name" value="ZINC_FINGER_C2H2_1"/>
    <property type="match status" value="7"/>
</dbReference>
<sequence length="410" mass="47673">MMQAGVCLRQATATTLPELTVQCSIRPKEEEPSGLEAVFMESETEWAIPGLDTLEPECVTAHSGVSDVHRTDRSLIKTEPDLGSTHTEDVRKENLNYTELKYVSHLHPDHIKTETDDGGYLKPEHRDLQDFKCANITSDKIKCESSESLVNELMNTLIEAGEPNRNCKNHEIHKPNHINLFKNKTIHKNRNEGKISTRKLYKCTHCEKCFSCSSHLKCHLRIHTGEKPFKCTHCEKCFSRSSNLKTHLRIHTDEKPFKCTHCEKCFSRSSHLKYHFRIHTGEKPFKCTHCQKCFSQSSNLKTHLRIHTDEKPFKCTHCEKCFSFSSHLKYHLRIHTGEKPFKCTHCQKCFSQSSQLKYHFRIHTGEKPFKCTHCEKCFSQSSQLKYHFRIHTGEKPFKCTWVDNLKGFFC</sequence>
<evidence type="ECO:0000256" key="3">
    <source>
        <dbReference type="ARBA" id="ARBA00006991"/>
    </source>
</evidence>
<keyword evidence="11" id="KW-0539">Nucleus</keyword>
<evidence type="ECO:0000256" key="5">
    <source>
        <dbReference type="ARBA" id="ARBA00022737"/>
    </source>
</evidence>
<name>A0A9Q1J0A0_SYNKA</name>
<dbReference type="GO" id="GO:0008270">
    <property type="term" value="F:zinc ion binding"/>
    <property type="evidence" value="ECO:0007669"/>
    <property type="project" value="UniProtKB-KW"/>
</dbReference>
<evidence type="ECO:0000259" key="13">
    <source>
        <dbReference type="PROSITE" id="PS50157"/>
    </source>
</evidence>
<dbReference type="Pfam" id="PF00096">
    <property type="entry name" value="zf-C2H2"/>
    <property type="match status" value="6"/>
</dbReference>
<feature type="domain" description="C2H2-type" evidence="13">
    <location>
        <begin position="229"/>
        <end position="256"/>
    </location>
</feature>
<evidence type="ECO:0000256" key="9">
    <source>
        <dbReference type="ARBA" id="ARBA00023125"/>
    </source>
</evidence>
<evidence type="ECO:0000313" key="14">
    <source>
        <dbReference type="EMBL" id="KAJ8363287.1"/>
    </source>
</evidence>
<dbReference type="AlphaFoldDB" id="A0A9Q1J0A0"/>
<feature type="domain" description="C2H2-type" evidence="13">
    <location>
        <begin position="201"/>
        <end position="228"/>
    </location>
</feature>
<reference evidence="14" key="1">
    <citation type="journal article" date="2023" name="Science">
        <title>Genome structures resolve the early diversification of teleost fishes.</title>
        <authorList>
            <person name="Parey E."/>
            <person name="Louis A."/>
            <person name="Montfort J."/>
            <person name="Bouchez O."/>
            <person name="Roques C."/>
            <person name="Iampietro C."/>
            <person name="Lluch J."/>
            <person name="Castinel A."/>
            <person name="Donnadieu C."/>
            <person name="Desvignes T."/>
            <person name="Floi Bucao C."/>
            <person name="Jouanno E."/>
            <person name="Wen M."/>
            <person name="Mejri S."/>
            <person name="Dirks R."/>
            <person name="Jansen H."/>
            <person name="Henkel C."/>
            <person name="Chen W.J."/>
            <person name="Zahm M."/>
            <person name="Cabau C."/>
            <person name="Klopp C."/>
            <person name="Thompson A.W."/>
            <person name="Robinson-Rechavi M."/>
            <person name="Braasch I."/>
            <person name="Lecointre G."/>
            <person name="Bobe J."/>
            <person name="Postlethwait J.H."/>
            <person name="Berthelot C."/>
            <person name="Roest Crollius H."/>
            <person name="Guiguen Y."/>
        </authorList>
    </citation>
    <scope>NUCLEOTIDE SEQUENCE</scope>
    <source>
        <strain evidence="14">WJC10195</strain>
    </source>
</reference>
<dbReference type="EMBL" id="JAINUF010000004">
    <property type="protein sequence ID" value="KAJ8363287.1"/>
    <property type="molecule type" value="Genomic_DNA"/>
</dbReference>
<evidence type="ECO:0000256" key="11">
    <source>
        <dbReference type="ARBA" id="ARBA00023242"/>
    </source>
</evidence>
<organism evidence="14 15">
    <name type="scientific">Synaphobranchus kaupii</name>
    <name type="common">Kaup's arrowtooth eel</name>
    <dbReference type="NCBI Taxonomy" id="118154"/>
    <lineage>
        <taxon>Eukaryota</taxon>
        <taxon>Metazoa</taxon>
        <taxon>Chordata</taxon>
        <taxon>Craniata</taxon>
        <taxon>Vertebrata</taxon>
        <taxon>Euteleostomi</taxon>
        <taxon>Actinopterygii</taxon>
        <taxon>Neopterygii</taxon>
        <taxon>Teleostei</taxon>
        <taxon>Anguilliformes</taxon>
        <taxon>Synaphobranchidae</taxon>
        <taxon>Synaphobranchus</taxon>
    </lineage>
</organism>
<dbReference type="FunFam" id="3.30.160.60:FF:000003">
    <property type="entry name" value="Zinc finger protein 3 homolog"/>
    <property type="match status" value="1"/>
</dbReference>
<dbReference type="SMART" id="SM00355">
    <property type="entry name" value="ZnF_C2H2"/>
    <property type="match status" value="7"/>
</dbReference>
<evidence type="ECO:0000256" key="7">
    <source>
        <dbReference type="ARBA" id="ARBA00022833"/>
    </source>
</evidence>
<feature type="domain" description="C2H2-type" evidence="13">
    <location>
        <begin position="369"/>
        <end position="396"/>
    </location>
</feature>
<comment type="similarity">
    <text evidence="3">Belongs to the krueppel C2H2-type zinc-finger protein family.</text>
</comment>
<comment type="caution">
    <text evidence="14">The sequence shown here is derived from an EMBL/GenBank/DDBJ whole genome shotgun (WGS) entry which is preliminary data.</text>
</comment>
<dbReference type="PANTHER" id="PTHR23226:SF240">
    <property type="entry name" value="GASTRULA ZINC FINGER PROTEIN XLCGF26.1-LIKE-RELATED"/>
    <property type="match status" value="1"/>
</dbReference>
<evidence type="ECO:0000256" key="2">
    <source>
        <dbReference type="ARBA" id="ARBA00004123"/>
    </source>
</evidence>
<dbReference type="FunFam" id="3.30.160.60:FF:000097">
    <property type="entry name" value="Zinc finger protein"/>
    <property type="match status" value="1"/>
</dbReference>
<protein>
    <recommendedName>
        <fullName evidence="13">C2H2-type domain-containing protein</fullName>
    </recommendedName>
</protein>
<dbReference type="GO" id="GO:0005634">
    <property type="term" value="C:nucleus"/>
    <property type="evidence" value="ECO:0007669"/>
    <property type="project" value="UniProtKB-SubCell"/>
</dbReference>
<evidence type="ECO:0000256" key="1">
    <source>
        <dbReference type="ARBA" id="ARBA00003767"/>
    </source>
</evidence>
<keyword evidence="10" id="KW-0804">Transcription</keyword>
<dbReference type="FunFam" id="3.30.160.60:FF:001119">
    <property type="entry name" value="zinc finger protein 408"/>
    <property type="match status" value="1"/>
</dbReference>